<evidence type="ECO:0000313" key="4">
    <source>
        <dbReference type="RefSeq" id="XP_013773148.1"/>
    </source>
</evidence>
<feature type="domain" description="ZP" evidence="2">
    <location>
        <begin position="100"/>
        <end position="352"/>
    </location>
</feature>
<dbReference type="Pfam" id="PF25057">
    <property type="entry name" value="CUT_N"/>
    <property type="match status" value="1"/>
</dbReference>
<dbReference type="PANTHER" id="PTHR46560:SF4">
    <property type="entry name" value="DUSKY"/>
    <property type="match status" value="1"/>
</dbReference>
<gene>
    <name evidence="4" type="primary">LOC106458219</name>
</gene>
<feature type="transmembrane region" description="Helical" evidence="1">
    <location>
        <begin position="429"/>
        <end position="452"/>
    </location>
</feature>
<evidence type="ECO:0000256" key="1">
    <source>
        <dbReference type="SAM" id="Phobius"/>
    </source>
</evidence>
<sequence>MDNLKLQEGKKNCAQRVNGDFQVQSAWARNSRRLQARESQVKLDRFLSAVAQRRGGVSSRQVSRGQVEPATAAQTPVGDTQFLPQSPTGRMAQIVNIEVQCQKESMSIRIEFSLPFNGIIYSKGFYSDSSCQYIAANSGKSVYEFTVFLDRCGTQFIDQFSQGGEAYLENTIIIQNEPGFQEIWDTARHIRCLWTGQFEKTVTSSINVDMLDIVSITYSGDSVDSYMDIQVGRGPFAAPVNGLVKIGDTLTAVIYVLGTDDFDIHVKSCIAHSGDVTKAIQLTDERGCVIKKKLMGPWQKTRSTGNSGASIIAYTFFQAFKFPDTMELYLECNVEICKFQCENFCPEYPQSLTVRQKREASGRDQSVYKDKDGIVRTSERAEPVRLLRGIQVVAPEDITFTETNNGTLTLTAGHQANVKGDFCMSTPSFIAALVVILIILLASCLMTAILCVRIRNIPSTPSLSNLHAYSQRDIISSLGK</sequence>
<dbReference type="Pfam" id="PF00100">
    <property type="entry name" value="Zona_pellucida"/>
    <property type="match status" value="1"/>
</dbReference>
<dbReference type="PROSITE" id="PS51034">
    <property type="entry name" value="ZP_2"/>
    <property type="match status" value="1"/>
</dbReference>
<dbReference type="InterPro" id="IPR001507">
    <property type="entry name" value="ZP_dom"/>
</dbReference>
<accession>A0ABM1B1Y8</accession>
<evidence type="ECO:0000259" key="2">
    <source>
        <dbReference type="PROSITE" id="PS51034"/>
    </source>
</evidence>
<evidence type="ECO:0000313" key="3">
    <source>
        <dbReference type="Proteomes" id="UP000694941"/>
    </source>
</evidence>
<name>A0ABM1B1Y8_LIMPO</name>
<dbReference type="GeneID" id="106458219"/>
<dbReference type="PANTHER" id="PTHR46560">
    <property type="entry name" value="CYPHER, ISOFORM B"/>
    <property type="match status" value="1"/>
</dbReference>
<dbReference type="SMART" id="SM00241">
    <property type="entry name" value="ZP"/>
    <property type="match status" value="1"/>
</dbReference>
<dbReference type="InterPro" id="IPR055355">
    <property type="entry name" value="ZP-C"/>
</dbReference>
<keyword evidence="3" id="KW-1185">Reference proteome</keyword>
<keyword evidence="1" id="KW-1133">Transmembrane helix</keyword>
<keyword evidence="1" id="KW-0472">Membrane</keyword>
<dbReference type="RefSeq" id="XP_013773148.1">
    <property type="nucleotide sequence ID" value="XM_013917694.1"/>
</dbReference>
<reference evidence="4" key="1">
    <citation type="submission" date="2025-08" db="UniProtKB">
        <authorList>
            <consortium name="RefSeq"/>
        </authorList>
    </citation>
    <scope>IDENTIFICATION</scope>
    <source>
        <tissue evidence="4">Muscle</tissue>
    </source>
</reference>
<organism evidence="3 4">
    <name type="scientific">Limulus polyphemus</name>
    <name type="common">Atlantic horseshoe crab</name>
    <dbReference type="NCBI Taxonomy" id="6850"/>
    <lineage>
        <taxon>Eukaryota</taxon>
        <taxon>Metazoa</taxon>
        <taxon>Ecdysozoa</taxon>
        <taxon>Arthropoda</taxon>
        <taxon>Chelicerata</taxon>
        <taxon>Merostomata</taxon>
        <taxon>Xiphosura</taxon>
        <taxon>Limulidae</taxon>
        <taxon>Limulus</taxon>
    </lineage>
</organism>
<dbReference type="InterPro" id="IPR056953">
    <property type="entry name" value="CUT_N"/>
</dbReference>
<dbReference type="Proteomes" id="UP000694941">
    <property type="component" value="Unplaced"/>
</dbReference>
<keyword evidence="1" id="KW-0812">Transmembrane</keyword>
<protein>
    <submittedName>
        <fullName evidence="4">Uncharacterized protein LOC106458219</fullName>
    </submittedName>
</protein>
<proteinExistence type="predicted"/>